<dbReference type="Proteomes" id="UP001243330">
    <property type="component" value="Unassembled WGS sequence"/>
</dbReference>
<accession>A0AAD8ZYN2</accession>
<dbReference type="PANTHER" id="PTHR36448">
    <property type="entry name" value="BLR7373 PROTEIN"/>
    <property type="match status" value="1"/>
</dbReference>
<proteinExistence type="predicted"/>
<dbReference type="EMBL" id="JAQOWY010000947">
    <property type="protein sequence ID" value="KAK1837965.1"/>
    <property type="molecule type" value="Genomic_DNA"/>
</dbReference>
<keyword evidence="2" id="KW-1185">Reference proteome</keyword>
<reference evidence="1" key="1">
    <citation type="submission" date="2023-01" db="EMBL/GenBank/DDBJ databases">
        <title>Colletotrichum chrysophilum M932 genome sequence.</title>
        <authorList>
            <person name="Baroncelli R."/>
        </authorList>
    </citation>
    <scope>NUCLEOTIDE SEQUENCE</scope>
    <source>
        <strain evidence="1">M932</strain>
    </source>
</reference>
<dbReference type="InterPro" id="IPR047121">
    <property type="entry name" value="YjiB-like"/>
</dbReference>
<protein>
    <submittedName>
        <fullName evidence="1">Cupin domain-containing protein</fullName>
    </submittedName>
</protein>
<dbReference type="AlphaFoldDB" id="A0AAD8ZYN2"/>
<comment type="caution">
    <text evidence="1">The sequence shown here is derived from an EMBL/GenBank/DDBJ whole genome shotgun (WGS) entry which is preliminary data.</text>
</comment>
<dbReference type="PANTHER" id="PTHR36448:SF2">
    <property type="entry name" value="CUPIN TYPE-1 DOMAIN-CONTAINING PROTEIN"/>
    <property type="match status" value="1"/>
</dbReference>
<evidence type="ECO:0000313" key="1">
    <source>
        <dbReference type="EMBL" id="KAK1837965.1"/>
    </source>
</evidence>
<sequence>MTTADGEQIQPETYFVKRTEHCPNSDFPVLVYRGVLGTGDELDEDEVSEKLQQYGWVKKGTWGTITLKHFHPNTHECYGSHSSFSLDTFKVSLTELHPGIFQGRSELVFGEGGSDPAGSGVRCWVRPGDVVVVPAGVAHASVADEKAAPGEKEYRYVGVYPEESPQWRSEMGRKPLQEKQGLVEEVEGVGLPRMDPLYGVDGPLIKIWKAARG</sequence>
<gene>
    <name evidence="1" type="ORF">CCHR01_19410</name>
</gene>
<evidence type="ECO:0000313" key="2">
    <source>
        <dbReference type="Proteomes" id="UP001243330"/>
    </source>
</evidence>
<name>A0AAD8ZYN2_9PEZI</name>
<dbReference type="InterPro" id="IPR011051">
    <property type="entry name" value="RmlC_Cupin_sf"/>
</dbReference>
<organism evidence="1 2">
    <name type="scientific">Colletotrichum chrysophilum</name>
    <dbReference type="NCBI Taxonomy" id="1836956"/>
    <lineage>
        <taxon>Eukaryota</taxon>
        <taxon>Fungi</taxon>
        <taxon>Dikarya</taxon>
        <taxon>Ascomycota</taxon>
        <taxon>Pezizomycotina</taxon>
        <taxon>Sordariomycetes</taxon>
        <taxon>Hypocreomycetidae</taxon>
        <taxon>Glomerellales</taxon>
        <taxon>Glomerellaceae</taxon>
        <taxon>Colletotrichum</taxon>
        <taxon>Colletotrichum gloeosporioides species complex</taxon>
    </lineage>
</organism>
<dbReference type="CDD" id="cd02219">
    <property type="entry name" value="cupin_YjlB-like"/>
    <property type="match status" value="1"/>
</dbReference>
<dbReference type="SUPFAM" id="SSF51182">
    <property type="entry name" value="RmlC-like cupins"/>
    <property type="match status" value="2"/>
</dbReference>